<reference evidence="2" key="1">
    <citation type="journal article" date="2014" name="Front. Microbiol.">
        <title>High frequency of phylogenetically diverse reductive dehalogenase-homologous genes in deep subseafloor sedimentary metagenomes.</title>
        <authorList>
            <person name="Kawai M."/>
            <person name="Futagami T."/>
            <person name="Toyoda A."/>
            <person name="Takaki Y."/>
            <person name="Nishi S."/>
            <person name="Hori S."/>
            <person name="Arai W."/>
            <person name="Tsubouchi T."/>
            <person name="Morono Y."/>
            <person name="Uchiyama I."/>
            <person name="Ito T."/>
            <person name="Fujiyama A."/>
            <person name="Inagaki F."/>
            <person name="Takami H."/>
        </authorList>
    </citation>
    <scope>NUCLEOTIDE SEQUENCE</scope>
    <source>
        <strain evidence="2">Expedition CK06-06</strain>
    </source>
</reference>
<evidence type="ECO:0000256" key="1">
    <source>
        <dbReference type="SAM" id="Phobius"/>
    </source>
</evidence>
<feature type="transmembrane region" description="Helical" evidence="1">
    <location>
        <begin position="46"/>
        <end position="65"/>
    </location>
</feature>
<evidence type="ECO:0000313" key="2">
    <source>
        <dbReference type="EMBL" id="GAH44161.1"/>
    </source>
</evidence>
<keyword evidence="1" id="KW-1133">Transmembrane helix</keyword>
<feature type="transmembrane region" description="Helical" evidence="1">
    <location>
        <begin position="6"/>
        <end position="26"/>
    </location>
</feature>
<gene>
    <name evidence="2" type="ORF">S03H2_21363</name>
</gene>
<comment type="caution">
    <text evidence="2">The sequence shown here is derived from an EMBL/GenBank/DDBJ whole genome shotgun (WGS) entry which is preliminary data.</text>
</comment>
<feature type="non-terminal residue" evidence="2">
    <location>
        <position position="153"/>
    </location>
</feature>
<keyword evidence="1" id="KW-0472">Membrane</keyword>
<accession>X1FEV3</accession>
<name>X1FEV3_9ZZZZ</name>
<feature type="transmembrane region" description="Helical" evidence="1">
    <location>
        <begin position="85"/>
        <end position="110"/>
    </location>
</feature>
<evidence type="ECO:0008006" key="3">
    <source>
        <dbReference type="Google" id="ProtNLM"/>
    </source>
</evidence>
<dbReference type="EMBL" id="BARU01011361">
    <property type="protein sequence ID" value="GAH44161.1"/>
    <property type="molecule type" value="Genomic_DNA"/>
</dbReference>
<sequence length="153" mass="17008">MKLKRMDLIFFIIIGIITIISIDFILNESHRAFIQNIASIPPFSNLASGLLITFLVCLIGNLLPIPTPYTFVVCFSSLPFLNINLFIPIIVAFMASLGSLVGELGGYFVGRGASAFISEEQSQNLKKYQKFLLEHPKAAPFMIFIFGFTPLND</sequence>
<organism evidence="2">
    <name type="scientific">marine sediment metagenome</name>
    <dbReference type="NCBI Taxonomy" id="412755"/>
    <lineage>
        <taxon>unclassified sequences</taxon>
        <taxon>metagenomes</taxon>
        <taxon>ecological metagenomes</taxon>
    </lineage>
</organism>
<keyword evidence="1" id="KW-0812">Transmembrane</keyword>
<dbReference type="AlphaFoldDB" id="X1FEV3"/>
<proteinExistence type="predicted"/>
<protein>
    <recommendedName>
        <fullName evidence="3">SNARE associated Golgi protein</fullName>
    </recommendedName>
</protein>